<evidence type="ECO:0000256" key="2">
    <source>
        <dbReference type="ARBA" id="ARBA00023136"/>
    </source>
</evidence>
<dbReference type="InterPro" id="IPR044839">
    <property type="entry name" value="NDR1-like"/>
</dbReference>
<reference evidence="4" key="1">
    <citation type="submission" date="2015-07" db="EMBL/GenBank/DDBJ databases">
        <title>Transcriptome Assembly of Anthurium amnicola.</title>
        <authorList>
            <person name="Suzuki J."/>
        </authorList>
    </citation>
    <scope>NUCLEOTIDE SEQUENCE</scope>
</reference>
<proteinExistence type="predicted"/>
<protein>
    <submittedName>
        <fullName evidence="4">Protein NDR1</fullName>
    </submittedName>
</protein>
<sequence length="217" mass="23612">MSEAGGCCRWCTGFLFTLGLTAFFIWLSYRPVAPRYFIVEFQVPPLANPTAPAAGGGKPTVNFTLEVENKNKNMGICHDDIAVSLSYGNQSRSVTIPGFYQGHHKTAERPMKADAGWVPRLAASRDVAESGKAVFHVRVETGYRYKVMLRKGHHHWVKVGANVDVDVEGKKMARKGIRLTSSSTPLLTGPRWALAVAAASAVLVSAAMVLPPPLMLF</sequence>
<evidence type="ECO:0000313" key="4">
    <source>
        <dbReference type="EMBL" id="JAT46471.1"/>
    </source>
</evidence>
<dbReference type="PANTHER" id="PTHR31415">
    <property type="entry name" value="OS05G0367900 PROTEIN"/>
    <property type="match status" value="1"/>
</dbReference>
<gene>
    <name evidence="4" type="primary">NDR1_0</name>
    <name evidence="4" type="ORF">g.46755</name>
</gene>
<keyword evidence="2 3" id="KW-0472">Membrane</keyword>
<name>A0A1D1XVS2_9ARAE</name>
<dbReference type="AlphaFoldDB" id="A0A1D1XVS2"/>
<dbReference type="GO" id="GO:0098542">
    <property type="term" value="P:defense response to other organism"/>
    <property type="evidence" value="ECO:0007669"/>
    <property type="project" value="InterPro"/>
</dbReference>
<accession>A0A1D1XVS2</accession>
<dbReference type="GO" id="GO:0005886">
    <property type="term" value="C:plasma membrane"/>
    <property type="evidence" value="ECO:0007669"/>
    <property type="project" value="TreeGrafter"/>
</dbReference>
<evidence type="ECO:0000256" key="1">
    <source>
        <dbReference type="ARBA" id="ARBA00004370"/>
    </source>
</evidence>
<keyword evidence="3" id="KW-1133">Transmembrane helix</keyword>
<organism evidence="4">
    <name type="scientific">Anthurium amnicola</name>
    <dbReference type="NCBI Taxonomy" id="1678845"/>
    <lineage>
        <taxon>Eukaryota</taxon>
        <taxon>Viridiplantae</taxon>
        <taxon>Streptophyta</taxon>
        <taxon>Embryophyta</taxon>
        <taxon>Tracheophyta</taxon>
        <taxon>Spermatophyta</taxon>
        <taxon>Magnoliopsida</taxon>
        <taxon>Liliopsida</taxon>
        <taxon>Araceae</taxon>
        <taxon>Pothoideae</taxon>
        <taxon>Potheae</taxon>
        <taxon>Anthurium</taxon>
    </lineage>
</organism>
<keyword evidence="3" id="KW-0812">Transmembrane</keyword>
<dbReference type="GO" id="GO:0009506">
    <property type="term" value="C:plasmodesma"/>
    <property type="evidence" value="ECO:0007669"/>
    <property type="project" value="TreeGrafter"/>
</dbReference>
<dbReference type="EMBL" id="GDJX01021465">
    <property type="protein sequence ID" value="JAT46471.1"/>
    <property type="molecule type" value="Transcribed_RNA"/>
</dbReference>
<feature type="transmembrane region" description="Helical" evidence="3">
    <location>
        <begin position="12"/>
        <end position="29"/>
    </location>
</feature>
<dbReference type="PANTHER" id="PTHR31415:SF125">
    <property type="entry name" value="HARPIN INDUCING PROTEIN 1-LIKE 9"/>
    <property type="match status" value="1"/>
</dbReference>
<comment type="subcellular location">
    <subcellularLocation>
        <location evidence="1">Membrane</location>
    </subcellularLocation>
</comment>
<evidence type="ECO:0000256" key="3">
    <source>
        <dbReference type="SAM" id="Phobius"/>
    </source>
</evidence>